<accession>A0A916X444</accession>
<organism evidence="2 3">
    <name type="scientific">Novosphingobium endophyticum</name>
    <dbReference type="NCBI Taxonomy" id="1955250"/>
    <lineage>
        <taxon>Bacteria</taxon>
        <taxon>Pseudomonadati</taxon>
        <taxon>Pseudomonadota</taxon>
        <taxon>Alphaproteobacteria</taxon>
        <taxon>Sphingomonadales</taxon>
        <taxon>Sphingomonadaceae</taxon>
        <taxon>Novosphingobium</taxon>
    </lineage>
</organism>
<dbReference type="InterPro" id="IPR031876">
    <property type="entry name" value="DUF4760"/>
</dbReference>
<keyword evidence="3" id="KW-1185">Reference proteome</keyword>
<dbReference type="Proteomes" id="UP000608154">
    <property type="component" value="Unassembled WGS sequence"/>
</dbReference>
<reference evidence="2" key="2">
    <citation type="submission" date="2020-09" db="EMBL/GenBank/DDBJ databases">
        <authorList>
            <person name="Sun Q."/>
            <person name="Zhou Y."/>
        </authorList>
    </citation>
    <scope>NUCLEOTIDE SEQUENCE</scope>
    <source>
        <strain evidence="2">CGMCC 1.15095</strain>
    </source>
</reference>
<gene>
    <name evidence="2" type="ORF">GCM10011494_15420</name>
</gene>
<keyword evidence="1" id="KW-0472">Membrane</keyword>
<comment type="caution">
    <text evidence="2">The sequence shown here is derived from an EMBL/GenBank/DDBJ whole genome shotgun (WGS) entry which is preliminary data.</text>
</comment>
<dbReference type="AlphaFoldDB" id="A0A916X444"/>
<dbReference type="EMBL" id="BMHK01000008">
    <property type="protein sequence ID" value="GGB97870.1"/>
    <property type="molecule type" value="Genomic_DNA"/>
</dbReference>
<dbReference type="Pfam" id="PF15956">
    <property type="entry name" value="DUF4760"/>
    <property type="match status" value="1"/>
</dbReference>
<sequence length="237" mass="27105">MRRFLQRRSPRNSHYRSFSWFWPRALFIAALFVLVAGWLAALLLKAHSLLPGLITGSVAAASIVFSLARARENARDQYTLDLIARRFDDGDYASNVRMSSVLTRSGKVTHETGLKDLFALEWKTGADPENPAHAMNAAYAIIPVLNYWEHVCTAYVDDRINRQIFEDLVQDLIRELVSRYAVVIGDMRAEDETNIEHLCAVWFVIATDAERSLHCARLGPVPKRLCSDDQWRWEQLN</sequence>
<proteinExistence type="predicted"/>
<evidence type="ECO:0008006" key="4">
    <source>
        <dbReference type="Google" id="ProtNLM"/>
    </source>
</evidence>
<protein>
    <recommendedName>
        <fullName evidence="4">DUF4760 domain-containing protein</fullName>
    </recommendedName>
</protein>
<evidence type="ECO:0000256" key="1">
    <source>
        <dbReference type="SAM" id="Phobius"/>
    </source>
</evidence>
<dbReference type="RefSeq" id="WP_188770151.1">
    <property type="nucleotide sequence ID" value="NZ_BMHK01000008.1"/>
</dbReference>
<keyword evidence="1" id="KW-0812">Transmembrane</keyword>
<evidence type="ECO:0000313" key="2">
    <source>
        <dbReference type="EMBL" id="GGB97870.1"/>
    </source>
</evidence>
<feature type="transmembrane region" description="Helical" evidence="1">
    <location>
        <begin position="49"/>
        <end position="68"/>
    </location>
</feature>
<evidence type="ECO:0000313" key="3">
    <source>
        <dbReference type="Proteomes" id="UP000608154"/>
    </source>
</evidence>
<reference evidence="2" key="1">
    <citation type="journal article" date="2014" name="Int. J. Syst. Evol. Microbiol.">
        <title>Complete genome sequence of Corynebacterium casei LMG S-19264T (=DSM 44701T), isolated from a smear-ripened cheese.</title>
        <authorList>
            <consortium name="US DOE Joint Genome Institute (JGI-PGF)"/>
            <person name="Walter F."/>
            <person name="Albersmeier A."/>
            <person name="Kalinowski J."/>
            <person name="Ruckert C."/>
        </authorList>
    </citation>
    <scope>NUCLEOTIDE SEQUENCE</scope>
    <source>
        <strain evidence="2">CGMCC 1.15095</strain>
    </source>
</reference>
<name>A0A916X444_9SPHN</name>
<keyword evidence="1" id="KW-1133">Transmembrane helix</keyword>
<feature type="transmembrane region" description="Helical" evidence="1">
    <location>
        <begin position="21"/>
        <end position="43"/>
    </location>
</feature>